<accession>A0AAF0Y9F8</accession>
<evidence type="ECO:0000256" key="3">
    <source>
        <dbReference type="ARBA" id="ARBA00022692"/>
    </source>
</evidence>
<dbReference type="Proteomes" id="UP000827549">
    <property type="component" value="Chromosome 3"/>
</dbReference>
<feature type="transmembrane region" description="Helical" evidence="7">
    <location>
        <begin position="328"/>
        <end position="347"/>
    </location>
</feature>
<proteinExistence type="inferred from homology"/>
<dbReference type="PANTHER" id="PTHR22950">
    <property type="entry name" value="AMINO ACID TRANSPORTER"/>
    <property type="match status" value="1"/>
</dbReference>
<dbReference type="GO" id="GO:0016020">
    <property type="term" value="C:membrane"/>
    <property type="evidence" value="ECO:0007669"/>
    <property type="project" value="UniProtKB-SubCell"/>
</dbReference>
<feature type="transmembrane region" description="Helical" evidence="7">
    <location>
        <begin position="286"/>
        <end position="308"/>
    </location>
</feature>
<dbReference type="PANTHER" id="PTHR22950:SF683">
    <property type="entry name" value="AMINO ACID TRANSPORTER (EUROFUNG)"/>
    <property type="match status" value="1"/>
</dbReference>
<feature type="transmembrane region" description="Helical" evidence="7">
    <location>
        <begin position="250"/>
        <end position="274"/>
    </location>
</feature>
<dbReference type="EMBL" id="CP086716">
    <property type="protein sequence ID" value="WOO80584.1"/>
    <property type="molecule type" value="Genomic_DNA"/>
</dbReference>
<feature type="transmembrane region" description="Helical" evidence="7">
    <location>
        <begin position="368"/>
        <end position="389"/>
    </location>
</feature>
<evidence type="ECO:0000256" key="2">
    <source>
        <dbReference type="ARBA" id="ARBA00008066"/>
    </source>
</evidence>
<reference evidence="9" key="1">
    <citation type="submission" date="2023-10" db="EMBL/GenBank/DDBJ databases">
        <authorList>
            <person name="Noh H."/>
        </authorList>
    </citation>
    <scope>NUCLEOTIDE SEQUENCE</scope>
    <source>
        <strain evidence="9">DUCC4014</strain>
    </source>
</reference>
<keyword evidence="4 7" id="KW-1133">Transmembrane helix</keyword>
<evidence type="ECO:0000256" key="1">
    <source>
        <dbReference type="ARBA" id="ARBA00004141"/>
    </source>
</evidence>
<evidence type="ECO:0000256" key="7">
    <source>
        <dbReference type="SAM" id="Phobius"/>
    </source>
</evidence>
<keyword evidence="3 7" id="KW-0812">Transmembrane</keyword>
<dbReference type="AlphaFoldDB" id="A0AAF0Y9F8"/>
<feature type="transmembrane region" description="Helical" evidence="7">
    <location>
        <begin position="144"/>
        <end position="165"/>
    </location>
</feature>
<protein>
    <submittedName>
        <fullName evidence="9">N amino acid transport system protein</fullName>
    </submittedName>
</protein>
<dbReference type="Pfam" id="PF01490">
    <property type="entry name" value="Aa_trans"/>
    <property type="match status" value="1"/>
</dbReference>
<evidence type="ECO:0000313" key="9">
    <source>
        <dbReference type="EMBL" id="WOO80584.1"/>
    </source>
</evidence>
<dbReference type="GeneID" id="87807349"/>
<keyword evidence="5 7" id="KW-0472">Membrane</keyword>
<comment type="similarity">
    <text evidence="2">Belongs to the amino acid/polyamine transporter 2 family.</text>
</comment>
<organism evidence="9 10">
    <name type="scientific">Vanrija pseudolonga</name>
    <dbReference type="NCBI Taxonomy" id="143232"/>
    <lineage>
        <taxon>Eukaryota</taxon>
        <taxon>Fungi</taxon>
        <taxon>Dikarya</taxon>
        <taxon>Basidiomycota</taxon>
        <taxon>Agaricomycotina</taxon>
        <taxon>Tremellomycetes</taxon>
        <taxon>Trichosporonales</taxon>
        <taxon>Trichosporonaceae</taxon>
        <taxon>Vanrija</taxon>
    </lineage>
</organism>
<evidence type="ECO:0000256" key="6">
    <source>
        <dbReference type="SAM" id="MobiDB-lite"/>
    </source>
</evidence>
<sequence length="484" mass="51399">MSTEWRDDKSDRTAITPAPPAPSVAKPKKGDAGDIETGSGVEVSGVVHDAVFGDIVEHGPNFRAVNGWGAFVLMTKANLGLGVLAIPVVFSTLGIVPGIIVIVVIEAILMYCASFLGPFKIAHPEVYGLADAGYVFGGRWGKEIFYAIFSIFMVFCTASAIVGVSTALNAMSSHGACTAVFVVVAAIAGFLLGSIRTLGKVSWVGWAGITSVMVSIIALTIAVGVQERPSEAPRTGPWDKKFQVVGKPSFAGAMTAINIILFSSSATPMYFGVLSEMRDPRQYTKAMCGSLTFLTCVYLIIGSVVYHFCGQYVASPALGSAGILMKKVCYGLAFPGLLASLTIFNHISAKHLFVRILSGSKHLTANSWTHWGTWLGCTGGSVIIAYIIASAIPVFGSLIDFIGALLCPLVAIIPELFMWWHDNIRTREAPLTRRLKIQLVVNGVLLVVAAYLTVAGTYAAIVELIHTSVNTGPWTCANNSGRLD</sequence>
<gene>
    <name evidence="9" type="primary">mtr_5</name>
    <name evidence="9" type="ORF">LOC62_03G004109</name>
</gene>
<dbReference type="GO" id="GO:0015179">
    <property type="term" value="F:L-amino acid transmembrane transporter activity"/>
    <property type="evidence" value="ECO:0007669"/>
    <property type="project" value="TreeGrafter"/>
</dbReference>
<evidence type="ECO:0000256" key="4">
    <source>
        <dbReference type="ARBA" id="ARBA00022989"/>
    </source>
</evidence>
<feature type="transmembrane region" description="Helical" evidence="7">
    <location>
        <begin position="439"/>
        <end position="461"/>
    </location>
</feature>
<feature type="transmembrane region" description="Helical" evidence="7">
    <location>
        <begin position="204"/>
        <end position="225"/>
    </location>
</feature>
<evidence type="ECO:0000259" key="8">
    <source>
        <dbReference type="Pfam" id="PF01490"/>
    </source>
</evidence>
<feature type="transmembrane region" description="Helical" evidence="7">
    <location>
        <begin position="395"/>
        <end position="418"/>
    </location>
</feature>
<feature type="domain" description="Amino acid transporter transmembrane" evidence="8">
    <location>
        <begin position="68"/>
        <end position="457"/>
    </location>
</feature>
<dbReference type="RefSeq" id="XP_062626616.1">
    <property type="nucleotide sequence ID" value="XM_062770632.1"/>
</dbReference>
<feature type="region of interest" description="Disordered" evidence="6">
    <location>
        <begin position="1"/>
        <end position="34"/>
    </location>
</feature>
<feature type="compositionally biased region" description="Basic and acidic residues" evidence="6">
    <location>
        <begin position="1"/>
        <end position="12"/>
    </location>
</feature>
<comment type="subcellular location">
    <subcellularLocation>
        <location evidence="1">Membrane</location>
        <topology evidence="1">Multi-pass membrane protein</topology>
    </subcellularLocation>
</comment>
<feature type="transmembrane region" description="Helical" evidence="7">
    <location>
        <begin position="68"/>
        <end position="89"/>
    </location>
</feature>
<evidence type="ECO:0000313" key="10">
    <source>
        <dbReference type="Proteomes" id="UP000827549"/>
    </source>
</evidence>
<keyword evidence="10" id="KW-1185">Reference proteome</keyword>
<evidence type="ECO:0000256" key="5">
    <source>
        <dbReference type="ARBA" id="ARBA00023136"/>
    </source>
</evidence>
<dbReference type="InterPro" id="IPR013057">
    <property type="entry name" value="AA_transpt_TM"/>
</dbReference>
<name>A0AAF0Y9F8_9TREE</name>
<feature type="transmembrane region" description="Helical" evidence="7">
    <location>
        <begin position="95"/>
        <end position="116"/>
    </location>
</feature>
<feature type="transmembrane region" description="Helical" evidence="7">
    <location>
        <begin position="171"/>
        <end position="192"/>
    </location>
</feature>